<accession>A0ABM9ICN3</accession>
<name>A0ABM9ICN3_9BACT</name>
<proteinExistence type="predicted"/>
<sequence length="55" mass="6127">MPFIDKILSATVFQVTDRWFVSITADTDAIVRRPYENQGVIGVDLEVSALATLSR</sequence>
<reference evidence="1" key="1">
    <citation type="submission" date="2023-03" db="EMBL/GenBank/DDBJ databases">
        <authorList>
            <person name="Cremers G."/>
            <person name="Picone N."/>
        </authorList>
    </citation>
    <scope>NUCLEOTIDE SEQUENCE</scope>
    <source>
        <strain evidence="1">Sample_alias</strain>
    </source>
</reference>
<keyword evidence="2" id="KW-1185">Reference proteome</keyword>
<gene>
    <name evidence="1" type="ORF">MFUM_1070</name>
</gene>
<evidence type="ECO:0000313" key="1">
    <source>
        <dbReference type="EMBL" id="CAI9085438.1"/>
    </source>
</evidence>
<organism evidence="1 2">
    <name type="scientific">Candidatus Methylacidiphilum fumarolicum</name>
    <dbReference type="NCBI Taxonomy" id="591154"/>
    <lineage>
        <taxon>Bacteria</taxon>
        <taxon>Pseudomonadati</taxon>
        <taxon>Verrucomicrobiota</taxon>
        <taxon>Methylacidiphilae</taxon>
        <taxon>Methylacidiphilales</taxon>
        <taxon>Methylacidiphilaceae</taxon>
        <taxon>Methylacidiphilum (ex Ratnadevi et al. 2023)</taxon>
    </lineage>
</organism>
<evidence type="ECO:0000313" key="2">
    <source>
        <dbReference type="Proteomes" id="UP001161497"/>
    </source>
</evidence>
<dbReference type="Proteomes" id="UP001161497">
    <property type="component" value="Chromosome"/>
</dbReference>
<dbReference type="EMBL" id="OX458932">
    <property type="protein sequence ID" value="CAI9085438.1"/>
    <property type="molecule type" value="Genomic_DNA"/>
</dbReference>
<protein>
    <submittedName>
        <fullName evidence="1">Uncharacterized protein</fullName>
    </submittedName>
</protein>